<proteinExistence type="predicted"/>
<organism evidence="1 2">
    <name type="scientific">Tahibacter amnicola</name>
    <dbReference type="NCBI Taxonomy" id="2976241"/>
    <lineage>
        <taxon>Bacteria</taxon>
        <taxon>Pseudomonadati</taxon>
        <taxon>Pseudomonadota</taxon>
        <taxon>Gammaproteobacteria</taxon>
        <taxon>Lysobacterales</taxon>
        <taxon>Rhodanobacteraceae</taxon>
        <taxon>Tahibacter</taxon>
    </lineage>
</organism>
<keyword evidence="2" id="KW-1185">Reference proteome</keyword>
<dbReference type="EMBL" id="CP104694">
    <property type="protein sequence ID" value="UXI68549.1"/>
    <property type="molecule type" value="Genomic_DNA"/>
</dbReference>
<dbReference type="RefSeq" id="WP_261695507.1">
    <property type="nucleotide sequence ID" value="NZ_CP104694.1"/>
</dbReference>
<sequence>MRDVLLIAPNAYTFDTMKGLLPAGMEVVQPENEDRIYLRNQGFAVSVEVNHSPEVVNIYQEPWQRAVVGQVGAEPRFYFVVFWSMADLRDVLSAIADTPDLFVDNDNGIVERGDQFVARWRRDRSWGW</sequence>
<gene>
    <name evidence="1" type="ORF">N4264_02530</name>
</gene>
<protein>
    <submittedName>
        <fullName evidence="1">Uncharacterized protein</fullName>
    </submittedName>
</protein>
<accession>A0ABY6BF97</accession>
<evidence type="ECO:0000313" key="1">
    <source>
        <dbReference type="EMBL" id="UXI68549.1"/>
    </source>
</evidence>
<dbReference type="Proteomes" id="UP001064632">
    <property type="component" value="Chromosome"/>
</dbReference>
<reference evidence="1" key="1">
    <citation type="submission" date="2022-09" db="EMBL/GenBank/DDBJ databases">
        <title>Tahibacter sp. nov., isolated from a fresh water.</title>
        <authorList>
            <person name="Baek J.H."/>
            <person name="Lee J.K."/>
            <person name="Kim J.M."/>
            <person name="Jeon C.O."/>
        </authorList>
    </citation>
    <scope>NUCLEOTIDE SEQUENCE</scope>
    <source>
        <strain evidence="1">W38</strain>
    </source>
</reference>
<name>A0ABY6BF97_9GAMM</name>
<evidence type="ECO:0000313" key="2">
    <source>
        <dbReference type="Proteomes" id="UP001064632"/>
    </source>
</evidence>